<reference evidence="2" key="1">
    <citation type="submission" date="2021-02" db="EMBL/GenBank/DDBJ databases">
        <authorList>
            <person name="Nowell W R."/>
        </authorList>
    </citation>
    <scope>NUCLEOTIDE SEQUENCE</scope>
</reference>
<comment type="caution">
    <text evidence="2">The sequence shown here is derived from an EMBL/GenBank/DDBJ whole genome shotgun (WGS) entry which is preliminary data.</text>
</comment>
<dbReference type="AlphaFoldDB" id="A0A814KPW0"/>
<dbReference type="EMBL" id="CAJNOG010000186">
    <property type="protein sequence ID" value="CAF1054236.1"/>
    <property type="molecule type" value="Genomic_DNA"/>
</dbReference>
<gene>
    <name evidence="2" type="ORF">JYZ213_LOCUS18853</name>
</gene>
<accession>A0A814KPW0</accession>
<evidence type="ECO:0000256" key="1">
    <source>
        <dbReference type="SAM" id="Phobius"/>
    </source>
</evidence>
<dbReference type="Proteomes" id="UP000663845">
    <property type="component" value="Unassembled WGS sequence"/>
</dbReference>
<organism evidence="2 3">
    <name type="scientific">Adineta steineri</name>
    <dbReference type="NCBI Taxonomy" id="433720"/>
    <lineage>
        <taxon>Eukaryota</taxon>
        <taxon>Metazoa</taxon>
        <taxon>Spiralia</taxon>
        <taxon>Gnathifera</taxon>
        <taxon>Rotifera</taxon>
        <taxon>Eurotatoria</taxon>
        <taxon>Bdelloidea</taxon>
        <taxon>Adinetida</taxon>
        <taxon>Adinetidae</taxon>
        <taxon>Adineta</taxon>
    </lineage>
</organism>
<sequence length="276" mass="32107">MVFCSLIALGTYIFDAYYFMIHAINGTDPGRFEGLISTILIIFVYMQFCIPIRQKSLLTIFFLVLWILHVAGHVGYLVAFIYIGNRYGIVTFALWIFGSTIYTIGLIYYRVILGRYHYIQIRNKHFFHFISQLEIILAIYISIYGLSEIQTISRSNVAFFLLFDFFTGDYDRFHGLLIKVVLHIFVASVTASVTLEFIFVSVRLHGYENASYILDVVSAYIFFLFIFLQFHHVNFKPEEPKRQRGNAPPVGTSYTTTLGRIIVPRPAYTKTTRRRR</sequence>
<evidence type="ECO:0000313" key="2">
    <source>
        <dbReference type="EMBL" id="CAF1054236.1"/>
    </source>
</evidence>
<feature type="transmembrane region" description="Helical" evidence="1">
    <location>
        <begin position="180"/>
        <end position="200"/>
    </location>
</feature>
<proteinExistence type="predicted"/>
<name>A0A814KPW0_9BILA</name>
<keyword evidence="1" id="KW-0812">Transmembrane</keyword>
<keyword evidence="1" id="KW-0472">Membrane</keyword>
<feature type="transmembrane region" description="Helical" evidence="1">
    <location>
        <begin position="89"/>
        <end position="113"/>
    </location>
</feature>
<feature type="transmembrane region" description="Helical" evidence="1">
    <location>
        <begin position="31"/>
        <end position="50"/>
    </location>
</feature>
<keyword evidence="1" id="KW-1133">Transmembrane helix</keyword>
<feature type="transmembrane region" description="Helical" evidence="1">
    <location>
        <begin position="212"/>
        <end position="233"/>
    </location>
</feature>
<protein>
    <submittedName>
        <fullName evidence="2">Uncharacterized protein</fullName>
    </submittedName>
</protein>
<evidence type="ECO:0000313" key="3">
    <source>
        <dbReference type="Proteomes" id="UP000663845"/>
    </source>
</evidence>
<feature type="transmembrane region" description="Helical" evidence="1">
    <location>
        <begin position="57"/>
        <end position="83"/>
    </location>
</feature>